<dbReference type="EMBL" id="NRSD01000009">
    <property type="protein sequence ID" value="MBK1645081.1"/>
    <property type="molecule type" value="Genomic_DNA"/>
</dbReference>
<comment type="caution">
    <text evidence="2">The sequence shown here is derived from an EMBL/GenBank/DDBJ whole genome shotgun (WGS) entry which is preliminary data.</text>
</comment>
<reference evidence="2 3" key="1">
    <citation type="journal article" date="2020" name="Microorganisms">
        <title>Osmotic Adaptation and Compatible Solute Biosynthesis of Phototrophic Bacteria as Revealed from Genome Analyses.</title>
        <authorList>
            <person name="Imhoff J.F."/>
            <person name="Rahn T."/>
            <person name="Kunzel S."/>
            <person name="Keller A."/>
            <person name="Neulinger S.C."/>
        </authorList>
    </citation>
    <scope>NUCLEOTIDE SEQUENCE [LARGE SCALE GENOMIC DNA]</scope>
    <source>
        <strain evidence="2 3">DSM 21303</strain>
    </source>
</reference>
<dbReference type="SUPFAM" id="SSF53448">
    <property type="entry name" value="Nucleotide-diphospho-sugar transferases"/>
    <property type="match status" value="1"/>
</dbReference>
<protein>
    <recommendedName>
        <fullName evidence="1">Glycosyltransferase 2-like domain-containing protein</fullName>
    </recommendedName>
</protein>
<dbReference type="Proteomes" id="UP001138802">
    <property type="component" value="Unassembled WGS sequence"/>
</dbReference>
<sequence length="309" mass="34917">MRHSSQRPLVSIIIPSYNQGRFIRTTLESILAQDYRPLEVVVVDGASSDETLDVLHDYDCVAEIRWVSEPDDGVVDAVNKGFARARGELAAIQSSDDYYLPGAVSAGVAALTSDEGLGFVFGDIMKVDADGFELGRTSLAPYSLENVIAVRTWIPQPSTFFRLALARELGGWRESVPYAADTDLWLRMAFRARASKLDCLMAARTMHEAQRDQHGERILRDYNRMLDELEPLAQSGWRLRRAAAAGRLRMAARYGTSAGYWAGWRRQIRALWLHPASFRDVDPMSLVPGWYPVRGKLDVWRRRLERERG</sequence>
<dbReference type="PANTHER" id="PTHR22916:SF3">
    <property type="entry name" value="UDP-GLCNAC:BETAGAL BETA-1,3-N-ACETYLGLUCOSAMINYLTRANSFERASE-LIKE PROTEIN 1"/>
    <property type="match status" value="1"/>
</dbReference>
<keyword evidence="3" id="KW-1185">Reference proteome</keyword>
<feature type="domain" description="Glycosyltransferase 2-like" evidence="1">
    <location>
        <begin position="11"/>
        <end position="140"/>
    </location>
</feature>
<dbReference type="CDD" id="cd06433">
    <property type="entry name" value="GT_2_WfgS_like"/>
    <property type="match status" value="1"/>
</dbReference>
<organism evidence="2 3">
    <name type="scientific">Thiocapsa imhoffii</name>
    <dbReference type="NCBI Taxonomy" id="382777"/>
    <lineage>
        <taxon>Bacteria</taxon>
        <taxon>Pseudomonadati</taxon>
        <taxon>Pseudomonadota</taxon>
        <taxon>Gammaproteobacteria</taxon>
        <taxon>Chromatiales</taxon>
        <taxon>Chromatiaceae</taxon>
        <taxon>Thiocapsa</taxon>
    </lineage>
</organism>
<dbReference type="AlphaFoldDB" id="A0A9X1B9J3"/>
<accession>A0A9X1B9J3</accession>
<gene>
    <name evidence="2" type="ORF">CKO25_10535</name>
</gene>
<name>A0A9X1B9J3_9GAMM</name>
<dbReference type="RefSeq" id="WP_200387888.1">
    <property type="nucleotide sequence ID" value="NZ_NRSD01000009.1"/>
</dbReference>
<dbReference type="PANTHER" id="PTHR22916">
    <property type="entry name" value="GLYCOSYLTRANSFERASE"/>
    <property type="match status" value="1"/>
</dbReference>
<dbReference type="InterPro" id="IPR029044">
    <property type="entry name" value="Nucleotide-diphossugar_trans"/>
</dbReference>
<evidence type="ECO:0000313" key="3">
    <source>
        <dbReference type="Proteomes" id="UP001138802"/>
    </source>
</evidence>
<dbReference type="InterPro" id="IPR001173">
    <property type="entry name" value="Glyco_trans_2-like"/>
</dbReference>
<proteinExistence type="predicted"/>
<dbReference type="Gene3D" id="3.90.550.10">
    <property type="entry name" value="Spore Coat Polysaccharide Biosynthesis Protein SpsA, Chain A"/>
    <property type="match status" value="1"/>
</dbReference>
<dbReference type="Pfam" id="PF00535">
    <property type="entry name" value="Glycos_transf_2"/>
    <property type="match status" value="1"/>
</dbReference>
<evidence type="ECO:0000313" key="2">
    <source>
        <dbReference type="EMBL" id="MBK1645081.1"/>
    </source>
</evidence>
<dbReference type="GO" id="GO:0016758">
    <property type="term" value="F:hexosyltransferase activity"/>
    <property type="evidence" value="ECO:0007669"/>
    <property type="project" value="UniProtKB-ARBA"/>
</dbReference>
<evidence type="ECO:0000259" key="1">
    <source>
        <dbReference type="Pfam" id="PF00535"/>
    </source>
</evidence>